<protein>
    <submittedName>
        <fullName evidence="4">S-layer homology domain-containing protein</fullName>
    </submittedName>
</protein>
<feature type="chain" id="PRO_5037650942" evidence="2">
    <location>
        <begin position="29"/>
        <end position="334"/>
    </location>
</feature>
<sequence length="334" mass="38363">MKKNKWTKLLLVGLVCSTVALNYSPAFAANSSWSAQPISDFVENKIEAPTVLNDEKYTKYITREEFSQLIVGLYAKSENISKENIPTKENPFKDTANIDVQRAYSLGIIQGVGKNTFDPNKNITREQIATMLTRFLNIKKIDTSSTNSLNGFTDKNDISTWAFDSLAYCVDNQIIQGSENQLQPKESTTVEQAITMLDRIAIKNNWITQSNDLYLYGFLLPNNTELNYKLIDSYTFKLEFNWNNVKDTEKIKQDLNYMFNKKFKENKNQINEIIEAVIKTKQGGFHSDDFTINESKTYRIWVWRNEYTTEINIENSSDMGEIPPIPSAPTNLIQ</sequence>
<dbReference type="EMBL" id="JAFJZZ010000001">
    <property type="protein sequence ID" value="MBN7771971.1"/>
    <property type="molecule type" value="Genomic_DNA"/>
</dbReference>
<evidence type="ECO:0000259" key="3">
    <source>
        <dbReference type="PROSITE" id="PS51272"/>
    </source>
</evidence>
<feature type="domain" description="SLH" evidence="3">
    <location>
        <begin position="149"/>
        <end position="211"/>
    </location>
</feature>
<dbReference type="PROSITE" id="PS51272">
    <property type="entry name" value="SLH"/>
    <property type="match status" value="2"/>
</dbReference>
<dbReference type="InterPro" id="IPR001119">
    <property type="entry name" value="SLH_dom"/>
</dbReference>
<dbReference type="AlphaFoldDB" id="A0A939IHH8"/>
<keyword evidence="2" id="KW-0732">Signal</keyword>
<evidence type="ECO:0000313" key="4">
    <source>
        <dbReference type="EMBL" id="MBN7771971.1"/>
    </source>
</evidence>
<accession>A0A939IHH8</accession>
<keyword evidence="5" id="KW-1185">Reference proteome</keyword>
<name>A0A939IHH8_CLOAM</name>
<reference evidence="4" key="1">
    <citation type="submission" date="2021-02" db="EMBL/GenBank/DDBJ databases">
        <title>Abyssanaerobacter marinus gen.nov., sp., nov, anaerobic bacterium isolated from the Onnuri vent field of Indian Ocean and suggestion of Mogibacteriaceae fam. nov., and proposal of reclassification of ambiguous this family's genus member.</title>
        <authorList>
            <person name="Kim Y.J."/>
            <person name="Yang J.-A."/>
        </authorList>
    </citation>
    <scope>NUCLEOTIDE SEQUENCE</scope>
    <source>
        <strain evidence="4">DSM 2634</strain>
    </source>
</reference>
<comment type="caution">
    <text evidence="4">The sequence shown here is derived from an EMBL/GenBank/DDBJ whole genome shotgun (WGS) entry which is preliminary data.</text>
</comment>
<dbReference type="RefSeq" id="WP_206580750.1">
    <property type="nucleotide sequence ID" value="NZ_JAFJZZ010000001.1"/>
</dbReference>
<proteinExistence type="predicted"/>
<evidence type="ECO:0000313" key="5">
    <source>
        <dbReference type="Proteomes" id="UP000664545"/>
    </source>
</evidence>
<evidence type="ECO:0000256" key="1">
    <source>
        <dbReference type="ARBA" id="ARBA00022737"/>
    </source>
</evidence>
<feature type="domain" description="SLH" evidence="3">
    <location>
        <begin position="83"/>
        <end position="146"/>
    </location>
</feature>
<evidence type="ECO:0000256" key="2">
    <source>
        <dbReference type="SAM" id="SignalP"/>
    </source>
</evidence>
<feature type="signal peptide" evidence="2">
    <location>
        <begin position="1"/>
        <end position="28"/>
    </location>
</feature>
<dbReference type="Proteomes" id="UP000664545">
    <property type="component" value="Unassembled WGS sequence"/>
</dbReference>
<keyword evidence="1" id="KW-0677">Repeat</keyword>
<gene>
    <name evidence="4" type="ORF">JYB65_01160</name>
</gene>
<organism evidence="4 5">
    <name type="scientific">Clostridium aminobutyricum</name>
    <dbReference type="NCBI Taxonomy" id="33953"/>
    <lineage>
        <taxon>Bacteria</taxon>
        <taxon>Bacillati</taxon>
        <taxon>Bacillota</taxon>
        <taxon>Clostridia</taxon>
        <taxon>Eubacteriales</taxon>
        <taxon>Clostridiaceae</taxon>
        <taxon>Clostridium</taxon>
    </lineage>
</organism>
<dbReference type="Pfam" id="PF00395">
    <property type="entry name" value="SLH"/>
    <property type="match status" value="2"/>
</dbReference>